<keyword evidence="1" id="KW-0812">Transmembrane</keyword>
<feature type="transmembrane region" description="Helical" evidence="1">
    <location>
        <begin position="201"/>
        <end position="229"/>
    </location>
</feature>
<dbReference type="Proteomes" id="UP000176893">
    <property type="component" value="Unassembled WGS sequence"/>
</dbReference>
<name>A0A1F8EE17_9BACT</name>
<feature type="transmembrane region" description="Helical" evidence="1">
    <location>
        <begin position="236"/>
        <end position="255"/>
    </location>
</feature>
<evidence type="ECO:0000313" key="2">
    <source>
        <dbReference type="EMBL" id="OGM98348.1"/>
    </source>
</evidence>
<reference evidence="2 3" key="1">
    <citation type="journal article" date="2016" name="Nat. Commun.">
        <title>Thousands of microbial genomes shed light on interconnected biogeochemical processes in an aquifer system.</title>
        <authorList>
            <person name="Anantharaman K."/>
            <person name="Brown C.T."/>
            <person name="Hug L.A."/>
            <person name="Sharon I."/>
            <person name="Castelle C.J."/>
            <person name="Probst A.J."/>
            <person name="Thomas B.C."/>
            <person name="Singh A."/>
            <person name="Wilkins M.J."/>
            <person name="Karaoz U."/>
            <person name="Brodie E.L."/>
            <person name="Williams K.H."/>
            <person name="Hubbard S.S."/>
            <person name="Banfield J.F."/>
        </authorList>
    </citation>
    <scope>NUCLEOTIDE SEQUENCE [LARGE SCALE GENOMIC DNA]</scope>
</reference>
<feature type="transmembrane region" description="Helical" evidence="1">
    <location>
        <begin position="41"/>
        <end position="58"/>
    </location>
</feature>
<accession>A0A1F8EE17</accession>
<feature type="transmembrane region" description="Helical" evidence="1">
    <location>
        <begin position="267"/>
        <end position="288"/>
    </location>
</feature>
<dbReference type="EMBL" id="MGJB01000017">
    <property type="protein sequence ID" value="OGM98348.1"/>
    <property type="molecule type" value="Genomic_DNA"/>
</dbReference>
<feature type="transmembrane region" description="Helical" evidence="1">
    <location>
        <begin position="65"/>
        <end position="82"/>
    </location>
</feature>
<organism evidence="2 3">
    <name type="scientific">Candidatus Yanofskybacteria bacterium RIFCSPHIGHO2_01_FULL_41_26</name>
    <dbReference type="NCBI Taxonomy" id="1802661"/>
    <lineage>
        <taxon>Bacteria</taxon>
        <taxon>Candidatus Yanofskyibacteriota</taxon>
    </lineage>
</organism>
<feature type="transmembrane region" description="Helical" evidence="1">
    <location>
        <begin position="132"/>
        <end position="153"/>
    </location>
</feature>
<comment type="caution">
    <text evidence="2">The sequence shown here is derived from an EMBL/GenBank/DDBJ whole genome shotgun (WGS) entry which is preliminary data.</text>
</comment>
<dbReference type="AlphaFoldDB" id="A0A1F8EE17"/>
<dbReference type="STRING" id="1802661.A2649_03665"/>
<proteinExistence type="predicted"/>
<keyword evidence="1" id="KW-1133">Transmembrane helix</keyword>
<protein>
    <submittedName>
        <fullName evidence="2">Uncharacterized protein</fullName>
    </submittedName>
</protein>
<evidence type="ECO:0000256" key="1">
    <source>
        <dbReference type="SAM" id="Phobius"/>
    </source>
</evidence>
<gene>
    <name evidence="2" type="ORF">A2649_03665</name>
</gene>
<feature type="transmembrane region" description="Helical" evidence="1">
    <location>
        <begin position="102"/>
        <end position="120"/>
    </location>
</feature>
<evidence type="ECO:0000313" key="3">
    <source>
        <dbReference type="Proteomes" id="UP000176893"/>
    </source>
</evidence>
<keyword evidence="1" id="KW-0472">Membrane</keyword>
<sequence>MNWTHGKFKKYFLAILFAVILILLPIHPAEAAVGMFGIGSIATGAITTVFGWFLYFIFSSVGKIISLLATGLYYVINIPVYPSGGLAVIDSSWKIMRDFANMFFIVALIMMAFATIFDILPGAAKYNARTLFGRFLLTALLINFSLVLGVMVIQGTQVLSNTFLVSIGDMSNRLGQGLVNSLPIRADQISANTVANTLDSAVFGTIITLIFSIVLLFTFAFSLLTAFLFALIRIPILWALLVVSPIAWILNMFPAGQVTFRKWWSTFIGWNMFLPIFLFFLYFGLYFLQNQGDVLSKIAAQTANQHLGGSSFTLQILFFYILSGVFLIGGTIVAMKASMFSGTGVVGIAKWSRGIAARRLGLTAAGGAAQQRLEQVKEEGLPGKLGVLYGGKYGLEQQTGGFAQRFGVRGAETRNQKAFVDRAGKDYADFERQYQNGQITEAEIISRAKQLDATDPRGFAYRKLAAKIGQLDNDTFTSTLTQLSKNPLAAEDFTKTASASKFSKMKGSDLARIAAAERGTDPTTGIPYDYTSLRGSVAARREMFRYVQTDTKAMSGLKDPQIEAGLGVFGGHTTAEGKAFLKEIGKINPSFAVGYNSDGARNPDLRTDVEDGFEKAYTTDPAHPVRPANEFQLKTHVFGSFLKSGDMKDTANIKKDTWETSPEFREAMKLYISQLKGQARKNYVNRLERALLDTAGGDKKLEILDTVILSSPTTTGVMTGGRIPPTAPTSPL</sequence>
<feature type="transmembrane region" description="Helical" evidence="1">
    <location>
        <begin position="316"/>
        <end position="335"/>
    </location>
</feature>